<organism evidence="1 2">
    <name type="scientific">Pseudohoeflea coraliihabitans</name>
    <dbReference type="NCBI Taxonomy" id="2860393"/>
    <lineage>
        <taxon>Bacteria</taxon>
        <taxon>Pseudomonadati</taxon>
        <taxon>Pseudomonadota</taxon>
        <taxon>Alphaproteobacteria</taxon>
        <taxon>Hyphomicrobiales</taxon>
        <taxon>Rhizobiaceae</taxon>
        <taxon>Pseudohoeflea</taxon>
    </lineage>
</organism>
<evidence type="ECO:0000313" key="1">
    <source>
        <dbReference type="EMBL" id="MBW3099236.1"/>
    </source>
</evidence>
<dbReference type="RefSeq" id="WP_219203566.1">
    <property type="nucleotide sequence ID" value="NZ_JAHWQX010000008.1"/>
</dbReference>
<gene>
    <name evidence="1" type="ORF">KY465_18295</name>
</gene>
<comment type="caution">
    <text evidence="1">The sequence shown here is derived from an EMBL/GenBank/DDBJ whole genome shotgun (WGS) entry which is preliminary data.</text>
</comment>
<protein>
    <submittedName>
        <fullName evidence="1">Uncharacterized protein</fullName>
    </submittedName>
</protein>
<evidence type="ECO:0000313" key="2">
    <source>
        <dbReference type="Proteomes" id="UP001430804"/>
    </source>
</evidence>
<name>A0ABS6WTF0_9HYPH</name>
<dbReference type="Proteomes" id="UP001430804">
    <property type="component" value="Unassembled WGS sequence"/>
</dbReference>
<sequence length="505" mass="52269">MADTERMQKALINAHRAGDTVAAKKLANALKAAKAGASDKSGFANKVDAFGRGIVDMATFGFADEIGAAVETAGRKLLPWRDEKPHNEVLSDIRQENTDLAAAHPGSYLSGQVLGGVGTAGGLAKSGATLLTRKAMQQGGKQAIGRAAAEGAAYGGAYGAGSAEGGLEDRARGAGMGAVTGAVAGAGVQKLGNTLATRRAGKAAGAAAPASDELKQATNALYQQARQAGVTIKPQATAKLAANLKLAAGNLNDKLRPNTSGIVDDLAEIAGQPMTLEQLDELRQVIGQSMQRAQPQDQRTLMRMKEMLDSFANNISPSDITGDIAGFDVIKQARALNARKAKTEIVENILDMAQVNGEGKFTQSGVANALRQEMRSLYKKIQSGKEKGFSPDEVELIRLMAKGGTSSKMMRLFAKFAPRGVVSFGVGQGVGTLIPGGNILVPGAGHFAAQNVDNAMIRGSQALRTSAATGQMPPGSLRQIGTSATRPLIAPSAMELEATRGRIAK</sequence>
<dbReference type="EMBL" id="JAHWQX010000008">
    <property type="protein sequence ID" value="MBW3099236.1"/>
    <property type="molecule type" value="Genomic_DNA"/>
</dbReference>
<keyword evidence="2" id="KW-1185">Reference proteome</keyword>
<reference evidence="1" key="1">
    <citation type="submission" date="2021-07" db="EMBL/GenBank/DDBJ databases">
        <title>Pseudohoeflea marina sp. nov. a polyhydroxyalcanoate-producing bacterium.</title>
        <authorList>
            <person name="Zheng W."/>
            <person name="Yu S."/>
            <person name="Huang Y."/>
        </authorList>
    </citation>
    <scope>NUCLEOTIDE SEQUENCE</scope>
    <source>
        <strain evidence="1">DP4N28-3</strain>
    </source>
</reference>
<proteinExistence type="predicted"/>
<accession>A0ABS6WTF0</accession>